<dbReference type="PROSITE" id="PS51257">
    <property type="entry name" value="PROKAR_LIPOPROTEIN"/>
    <property type="match status" value="1"/>
</dbReference>
<dbReference type="AlphaFoldDB" id="A0A3G3JZ12"/>
<accession>A0A3G3JZ12</accession>
<dbReference type="KEGG" id="coh:EAV92_13400"/>
<evidence type="ECO:0000256" key="2">
    <source>
        <dbReference type="SAM" id="SignalP"/>
    </source>
</evidence>
<feature type="compositionally biased region" description="Low complexity" evidence="1">
    <location>
        <begin position="31"/>
        <end position="56"/>
    </location>
</feature>
<dbReference type="PANTHER" id="PTHR43649:SF12">
    <property type="entry name" value="DIACETYLCHITOBIOSE BINDING PROTEIN DASA"/>
    <property type="match status" value="1"/>
</dbReference>
<sequence length="468" mass="50601">MQAKGKFWAALISILMVLSLALTACGGSKNEASSSPSASDEGSSSASASPSESASAAPAEKVTVEFWQTAFEDSTNKWFKKYVDEFNKSQDKVEIKYTLVPGDAWAQKLKAAQAAGKAPEVYTMNYGGIANAAKLGQISPLNGLLPDSAFDDIYDNVKDFIKVGDKYYAYPKLVEPSAVLYYRKDLFQAAGLDPEKPPTTWAELLDDAKKLTAKGVFGFSTAQVAGDLGWSSWGLQFGTSGHQAVTNYWSKADINNDAYKSVFKFYQDAYQSGVMPKQQLAPYPDIKPFGEGKVAMQVNGSWAIGQLRNTYAKMVPNTGIAKMPSMNGDPNSPTATLGGWTLVVDSKGKHQQEAASFINYLLAGDPAIMIDFFKTSGFSKFSPRKSVDEAMKSDADASKDAWRAYIAEKIIPTSVAEPIYPWDISMAVSTGIESAMKGTKVDDAIAKAEKTINDFITNNKLAGTNPKQ</sequence>
<protein>
    <submittedName>
        <fullName evidence="3">Extracellular solute-binding protein</fullName>
    </submittedName>
</protein>
<dbReference type="InterPro" id="IPR050490">
    <property type="entry name" value="Bact_solute-bd_prot1"/>
</dbReference>
<feature type="region of interest" description="Disordered" evidence="1">
    <location>
        <begin position="30"/>
        <end position="56"/>
    </location>
</feature>
<organism evidence="3 4">
    <name type="scientific">Cohnella candidum</name>
    <dbReference type="NCBI Taxonomy" id="2674991"/>
    <lineage>
        <taxon>Bacteria</taxon>
        <taxon>Bacillati</taxon>
        <taxon>Bacillota</taxon>
        <taxon>Bacilli</taxon>
        <taxon>Bacillales</taxon>
        <taxon>Paenibacillaceae</taxon>
        <taxon>Cohnella</taxon>
    </lineage>
</organism>
<dbReference type="PANTHER" id="PTHR43649">
    <property type="entry name" value="ARABINOSE-BINDING PROTEIN-RELATED"/>
    <property type="match status" value="1"/>
</dbReference>
<keyword evidence="4" id="KW-1185">Reference proteome</keyword>
<dbReference type="InterPro" id="IPR006059">
    <property type="entry name" value="SBP"/>
</dbReference>
<reference evidence="3 4" key="1">
    <citation type="submission" date="2018-10" db="EMBL/GenBank/DDBJ databases">
        <title>Genome Sequence of Cohnella sp.</title>
        <authorList>
            <person name="Srinivasan S."/>
            <person name="Kim M.K."/>
        </authorList>
    </citation>
    <scope>NUCLEOTIDE SEQUENCE [LARGE SCALE GENOMIC DNA]</scope>
    <source>
        <strain evidence="3 4">18JY8-7</strain>
    </source>
</reference>
<dbReference type="EMBL" id="CP033433">
    <property type="protein sequence ID" value="AYQ73484.1"/>
    <property type="molecule type" value="Genomic_DNA"/>
</dbReference>
<feature type="signal peptide" evidence="2">
    <location>
        <begin position="1"/>
        <end position="24"/>
    </location>
</feature>
<evidence type="ECO:0000256" key="1">
    <source>
        <dbReference type="SAM" id="MobiDB-lite"/>
    </source>
</evidence>
<feature type="chain" id="PRO_5038840093" evidence="2">
    <location>
        <begin position="25"/>
        <end position="468"/>
    </location>
</feature>
<dbReference type="Pfam" id="PF01547">
    <property type="entry name" value="SBP_bac_1"/>
    <property type="match status" value="1"/>
</dbReference>
<evidence type="ECO:0000313" key="4">
    <source>
        <dbReference type="Proteomes" id="UP000269097"/>
    </source>
</evidence>
<gene>
    <name evidence="3" type="ORF">EAV92_13400</name>
</gene>
<dbReference type="SUPFAM" id="SSF53850">
    <property type="entry name" value="Periplasmic binding protein-like II"/>
    <property type="match status" value="1"/>
</dbReference>
<dbReference type="RefSeq" id="WP_123041566.1">
    <property type="nucleotide sequence ID" value="NZ_CP033433.1"/>
</dbReference>
<keyword evidence="2" id="KW-0732">Signal</keyword>
<dbReference type="Proteomes" id="UP000269097">
    <property type="component" value="Chromosome"/>
</dbReference>
<evidence type="ECO:0000313" key="3">
    <source>
        <dbReference type="EMBL" id="AYQ73484.1"/>
    </source>
</evidence>
<dbReference type="Gene3D" id="3.40.190.10">
    <property type="entry name" value="Periplasmic binding protein-like II"/>
    <property type="match status" value="1"/>
</dbReference>
<proteinExistence type="predicted"/>
<name>A0A3G3JZ12_9BACL</name>